<evidence type="ECO:0000313" key="10">
    <source>
        <dbReference type="Proteomes" id="UP000185612"/>
    </source>
</evidence>
<evidence type="ECO:0000256" key="5">
    <source>
        <dbReference type="ARBA" id="ARBA00022989"/>
    </source>
</evidence>
<reference evidence="10" key="1">
    <citation type="submission" date="2016-12" db="EMBL/GenBank/DDBJ databases">
        <authorList>
            <person name="Meng X."/>
        </authorList>
    </citation>
    <scope>NUCLEOTIDE SEQUENCE [LARGE SCALE GENOMIC DNA]</scope>
    <source>
        <strain evidence="10">DSM 20732</strain>
    </source>
</reference>
<dbReference type="PROSITE" id="PS50928">
    <property type="entry name" value="ABC_TM1"/>
    <property type="match status" value="1"/>
</dbReference>
<evidence type="ECO:0000256" key="6">
    <source>
        <dbReference type="ARBA" id="ARBA00023136"/>
    </source>
</evidence>
<feature type="transmembrane region" description="Helical" evidence="7">
    <location>
        <begin position="230"/>
        <end position="251"/>
    </location>
</feature>
<dbReference type="STRING" id="52770.BSZ40_05535"/>
<feature type="domain" description="ABC transmembrane type-1" evidence="8">
    <location>
        <begin position="63"/>
        <end position="251"/>
    </location>
</feature>
<dbReference type="Proteomes" id="UP000185612">
    <property type="component" value="Unassembled WGS sequence"/>
</dbReference>
<feature type="transmembrane region" description="Helical" evidence="7">
    <location>
        <begin position="134"/>
        <end position="151"/>
    </location>
</feature>
<dbReference type="GO" id="GO:0005886">
    <property type="term" value="C:plasma membrane"/>
    <property type="evidence" value="ECO:0007669"/>
    <property type="project" value="UniProtKB-SubCell"/>
</dbReference>
<evidence type="ECO:0000256" key="2">
    <source>
        <dbReference type="ARBA" id="ARBA00022448"/>
    </source>
</evidence>
<keyword evidence="2 7" id="KW-0813">Transport</keyword>
<evidence type="ECO:0000313" key="9">
    <source>
        <dbReference type="EMBL" id="OKL51943.1"/>
    </source>
</evidence>
<evidence type="ECO:0000259" key="8">
    <source>
        <dbReference type="PROSITE" id="PS50928"/>
    </source>
</evidence>
<keyword evidence="10" id="KW-1185">Reference proteome</keyword>
<gene>
    <name evidence="9" type="ORF">BSZ40_05535</name>
</gene>
<dbReference type="SUPFAM" id="SSF161098">
    <property type="entry name" value="MetI-like"/>
    <property type="match status" value="1"/>
</dbReference>
<evidence type="ECO:0000256" key="4">
    <source>
        <dbReference type="ARBA" id="ARBA00022692"/>
    </source>
</evidence>
<dbReference type="InterPro" id="IPR000515">
    <property type="entry name" value="MetI-like"/>
</dbReference>
<dbReference type="Gene3D" id="1.10.3720.10">
    <property type="entry name" value="MetI-like"/>
    <property type="match status" value="1"/>
</dbReference>
<proteinExistence type="inferred from homology"/>
<feature type="transmembrane region" description="Helical" evidence="7">
    <location>
        <begin position="100"/>
        <end position="122"/>
    </location>
</feature>
<dbReference type="InterPro" id="IPR035906">
    <property type="entry name" value="MetI-like_sf"/>
</dbReference>
<sequence length="267" mass="29318">MSKLGKGLLWSCTAVLLLLAVLPFGLMVLTAFQRTSVLRFSAGQFTLDNFINLFTVQEFGVAIRNSLLVVLIACVLNNVVCALAAYGFAKLGFPGHNKLFWFYVATMMVPGQVTMIPLFIIFRQLGILGTPLSLALPVVNAFGVFLIRQFMLSIPDSLLDAARIDGASHWRVFTHIILPLIRPVLVALTVFTFLTTWNDFLWPLIAITSDSSRTVTVAISQLKGSFSTEFGMVMAGTTVAFMVPFIVYVFLQRKFVQGITSSGFGGE</sequence>
<evidence type="ECO:0000256" key="1">
    <source>
        <dbReference type="ARBA" id="ARBA00004651"/>
    </source>
</evidence>
<comment type="similarity">
    <text evidence="7">Belongs to the binding-protein-dependent transport system permease family.</text>
</comment>
<keyword evidence="6 7" id="KW-0472">Membrane</keyword>
<protein>
    <submittedName>
        <fullName evidence="9">Sugar ABC transporter permease</fullName>
    </submittedName>
</protein>
<dbReference type="PANTHER" id="PTHR43744:SF8">
    <property type="entry name" value="SN-GLYCEROL-3-PHOSPHATE TRANSPORT SYSTEM PERMEASE PROTEIN UGPE"/>
    <property type="match status" value="1"/>
</dbReference>
<dbReference type="Pfam" id="PF00528">
    <property type="entry name" value="BPD_transp_1"/>
    <property type="match status" value="1"/>
</dbReference>
<keyword evidence="4 7" id="KW-0812">Transmembrane</keyword>
<feature type="transmembrane region" description="Helical" evidence="7">
    <location>
        <begin position="67"/>
        <end position="88"/>
    </location>
</feature>
<dbReference type="OrthoDB" id="61122at2"/>
<dbReference type="GO" id="GO:0055085">
    <property type="term" value="P:transmembrane transport"/>
    <property type="evidence" value="ECO:0007669"/>
    <property type="project" value="InterPro"/>
</dbReference>
<dbReference type="AlphaFoldDB" id="A0A1Q5PWE2"/>
<keyword evidence="3" id="KW-1003">Cell membrane</keyword>
<feature type="transmembrane region" description="Helical" evidence="7">
    <location>
        <begin position="7"/>
        <end position="32"/>
    </location>
</feature>
<dbReference type="RefSeq" id="WP_073824108.1">
    <property type="nucleotide sequence ID" value="NZ_JAUNKL010000014.1"/>
</dbReference>
<keyword evidence="5 7" id="KW-1133">Transmembrane helix</keyword>
<organism evidence="9 10">
    <name type="scientific">Buchananella hordeovulneris</name>
    <dbReference type="NCBI Taxonomy" id="52770"/>
    <lineage>
        <taxon>Bacteria</taxon>
        <taxon>Bacillati</taxon>
        <taxon>Actinomycetota</taxon>
        <taxon>Actinomycetes</taxon>
        <taxon>Actinomycetales</taxon>
        <taxon>Actinomycetaceae</taxon>
        <taxon>Buchananella</taxon>
    </lineage>
</organism>
<name>A0A1Q5PWE2_9ACTO</name>
<feature type="transmembrane region" description="Helical" evidence="7">
    <location>
        <begin position="172"/>
        <end position="194"/>
    </location>
</feature>
<dbReference type="PANTHER" id="PTHR43744">
    <property type="entry name" value="ABC TRANSPORTER PERMEASE PROTEIN MG189-RELATED-RELATED"/>
    <property type="match status" value="1"/>
</dbReference>
<evidence type="ECO:0000256" key="7">
    <source>
        <dbReference type="RuleBase" id="RU363032"/>
    </source>
</evidence>
<evidence type="ECO:0000256" key="3">
    <source>
        <dbReference type="ARBA" id="ARBA00022475"/>
    </source>
</evidence>
<dbReference type="EMBL" id="MQVS01000004">
    <property type="protein sequence ID" value="OKL51943.1"/>
    <property type="molecule type" value="Genomic_DNA"/>
</dbReference>
<accession>A0A1Q5PWE2</accession>
<comment type="subcellular location">
    <subcellularLocation>
        <location evidence="1 7">Cell membrane</location>
        <topology evidence="1 7">Multi-pass membrane protein</topology>
    </subcellularLocation>
</comment>
<dbReference type="CDD" id="cd06261">
    <property type="entry name" value="TM_PBP2"/>
    <property type="match status" value="1"/>
</dbReference>
<comment type="caution">
    <text evidence="9">The sequence shown here is derived from an EMBL/GenBank/DDBJ whole genome shotgun (WGS) entry which is preliminary data.</text>
</comment>